<evidence type="ECO:0000313" key="4">
    <source>
        <dbReference type="EMBL" id="KAF7113944.1"/>
    </source>
</evidence>
<proteinExistence type="predicted"/>
<dbReference type="InterPro" id="IPR046623">
    <property type="entry name" value="DUF6536"/>
</dbReference>
<evidence type="ECO:0000256" key="1">
    <source>
        <dbReference type="SAM" id="MobiDB-lite"/>
    </source>
</evidence>
<dbReference type="EMBL" id="JACBAD010002128">
    <property type="protein sequence ID" value="KAF7113944.1"/>
    <property type="molecule type" value="Genomic_DNA"/>
</dbReference>
<keyword evidence="2" id="KW-1133">Transmembrane helix</keyword>
<keyword evidence="2" id="KW-0472">Membrane</keyword>
<dbReference type="Proteomes" id="UP000630445">
    <property type="component" value="Unassembled WGS sequence"/>
</dbReference>
<dbReference type="AlphaFoldDB" id="A0A8H6QL71"/>
<name>A0A8H6QL71_9EURO</name>
<dbReference type="PANTHER" id="PTHR35395">
    <property type="entry name" value="DUF6536 DOMAIN-CONTAINING PROTEIN"/>
    <property type="match status" value="1"/>
</dbReference>
<feature type="region of interest" description="Disordered" evidence="1">
    <location>
        <begin position="805"/>
        <end position="857"/>
    </location>
</feature>
<evidence type="ECO:0000256" key="2">
    <source>
        <dbReference type="SAM" id="Phobius"/>
    </source>
</evidence>
<evidence type="ECO:0000313" key="7">
    <source>
        <dbReference type="Proteomes" id="UP000662466"/>
    </source>
</evidence>
<dbReference type="PANTHER" id="PTHR35395:SF1">
    <property type="entry name" value="DUF6536 DOMAIN-CONTAINING PROTEIN"/>
    <property type="match status" value="1"/>
</dbReference>
<feature type="transmembrane region" description="Helical" evidence="2">
    <location>
        <begin position="586"/>
        <end position="606"/>
    </location>
</feature>
<sequence>MKRVKKKTAPWLWRADFGPSRYGKVRNALAGPQDSETIELAGDGVLPRLYDDSSDAVETAVAPAADPHPRKYFQGVHIAAAAATVVLVVNLILVIIAITRADAKNRETSWTSAVVYTGSCSVSKRATIGLHLLINVLSTIVLGASNYCMQWLNAPTREEVDRAHSQGVWLDIGVPSVHNIWAASDKQRAVWFLLLISSTPVHLLYNSTLFSSTVTTQYAVMVAPSTFEPKDLLTNQNSFGDCMSSLMGMSKADLFTSLSNGSYDALTKEQCVDNFAVTYLSGRGPLIVLSNNLTAGNNSILYTGTGNQGAPEAGGITGAYYPYQWMCNSLPSGSPCAKSNVQAAMNNLTVTGARGSHPNWVMDVDNGGTRCFFDATDVFNLTSCQCDDGADTADYCTDVRTLNKFLVDQGPDTAQELEDFLMDETAWLNSTWAANVKFSLKGTNCPILYEGYFDANVRTESYSFDSCLSLKADQSCQLFFNLPLSLVVIGCNVIKVLCVVSVARLKKTEVLLTVGDAVSSFLNRPDPTTKGMCWMSRSEVVKGPHRWHRFLDDPLPPSRSINAEPLNPEPQRLPPKMLWMTVPSSLHWFVTLTLGMALIIATGVLLSQAFTNDGITLYGGSTNMAYLWSLGLGTVSPSTIIYSVNASAIGLVLIANLPQVLISICYFWYNGTITHMLCAAEYSRYGVQRKALRVSWPRGQQRSTFWLTIPYRYAVPLMVLWAVLHWLVSQSLFYVNIIAYDLSYDQTSYPVTSALGYSPISIILTMIVGGVLLLGLVVLGLIPLPSLMPVAAGCSVVISAACHPPPQDEDDHPALKPVMWGEIREEEDTTDADSRESGHCSFTSGDVVMPSQDRRYS</sequence>
<protein>
    <recommendedName>
        <fullName evidence="3">DUF6536 domain-containing protein</fullName>
    </recommendedName>
</protein>
<evidence type="ECO:0000313" key="6">
    <source>
        <dbReference type="Proteomes" id="UP000630445"/>
    </source>
</evidence>
<organism evidence="5 7">
    <name type="scientific">Aspergillus hiratsukae</name>
    <dbReference type="NCBI Taxonomy" id="1194566"/>
    <lineage>
        <taxon>Eukaryota</taxon>
        <taxon>Fungi</taxon>
        <taxon>Dikarya</taxon>
        <taxon>Ascomycota</taxon>
        <taxon>Pezizomycotina</taxon>
        <taxon>Eurotiomycetes</taxon>
        <taxon>Eurotiomycetidae</taxon>
        <taxon>Eurotiales</taxon>
        <taxon>Aspergillaceae</taxon>
        <taxon>Aspergillus</taxon>
        <taxon>Aspergillus subgen. Fumigati</taxon>
    </lineage>
</organism>
<reference evidence="5" key="1">
    <citation type="submission" date="2020-06" db="EMBL/GenBank/DDBJ databases">
        <title>Draft genome sequences of strains closely related to Aspergillus parafelis and Aspergillus hiratsukae.</title>
        <authorList>
            <person name="Dos Santos R.A.C."/>
            <person name="Rivero-Menendez O."/>
            <person name="Steenwyk J.L."/>
            <person name="Mead M.E."/>
            <person name="Goldman G.H."/>
            <person name="Alastruey-Izquierdo A."/>
            <person name="Rokas A."/>
        </authorList>
    </citation>
    <scope>NUCLEOTIDE SEQUENCE</scope>
    <source>
        <strain evidence="4">CNM-CM5793</strain>
        <strain evidence="5">CNM-CM6106</strain>
    </source>
</reference>
<dbReference type="Proteomes" id="UP000662466">
    <property type="component" value="Unassembled WGS sequence"/>
</dbReference>
<keyword evidence="2" id="KW-0812">Transmembrane</keyword>
<dbReference type="EMBL" id="JACBAF010001630">
    <property type="protein sequence ID" value="KAF7174227.1"/>
    <property type="molecule type" value="Genomic_DNA"/>
</dbReference>
<dbReference type="Pfam" id="PF20163">
    <property type="entry name" value="DUF6536"/>
    <property type="match status" value="1"/>
</dbReference>
<feature type="transmembrane region" description="Helical" evidence="2">
    <location>
        <begin position="651"/>
        <end position="669"/>
    </location>
</feature>
<evidence type="ECO:0000313" key="5">
    <source>
        <dbReference type="EMBL" id="KAF7174227.1"/>
    </source>
</evidence>
<feature type="transmembrane region" description="Helical" evidence="2">
    <location>
        <begin position="760"/>
        <end position="782"/>
    </location>
</feature>
<feature type="transmembrane region" description="Helical" evidence="2">
    <location>
        <begin position="78"/>
        <end position="98"/>
    </location>
</feature>
<feature type="domain" description="DUF6536" evidence="3">
    <location>
        <begin position="74"/>
        <end position="227"/>
    </location>
</feature>
<feature type="transmembrane region" description="Helical" evidence="2">
    <location>
        <begin position="713"/>
        <end position="739"/>
    </location>
</feature>
<accession>A0A8H6QL71</accession>
<keyword evidence="6" id="KW-1185">Reference proteome</keyword>
<gene>
    <name evidence="4" type="ORF">CNMCM5793_006127</name>
    <name evidence="5" type="ORF">CNMCM6106_008362</name>
</gene>
<comment type="caution">
    <text evidence="5">The sequence shown here is derived from an EMBL/GenBank/DDBJ whole genome shotgun (WGS) entry which is preliminary data.</text>
</comment>
<dbReference type="OrthoDB" id="5429634at2759"/>
<evidence type="ECO:0000259" key="3">
    <source>
        <dbReference type="Pfam" id="PF20163"/>
    </source>
</evidence>